<evidence type="ECO:0000313" key="2">
    <source>
        <dbReference type="EMBL" id="KAF5950487.1"/>
    </source>
</evidence>
<dbReference type="InterPro" id="IPR050231">
    <property type="entry name" value="Iron_ascorbate_oxido_reductase"/>
</dbReference>
<organism evidence="2 3">
    <name type="scientific">Camellia sinensis</name>
    <name type="common">Tea plant</name>
    <name type="synonym">Thea sinensis</name>
    <dbReference type="NCBI Taxonomy" id="4442"/>
    <lineage>
        <taxon>Eukaryota</taxon>
        <taxon>Viridiplantae</taxon>
        <taxon>Streptophyta</taxon>
        <taxon>Embryophyta</taxon>
        <taxon>Tracheophyta</taxon>
        <taxon>Spermatophyta</taxon>
        <taxon>Magnoliopsida</taxon>
        <taxon>eudicotyledons</taxon>
        <taxon>Gunneridae</taxon>
        <taxon>Pentapetalae</taxon>
        <taxon>asterids</taxon>
        <taxon>Ericales</taxon>
        <taxon>Theaceae</taxon>
        <taxon>Camellia</taxon>
    </lineage>
</organism>
<dbReference type="Pfam" id="PF03171">
    <property type="entry name" value="2OG-FeII_Oxy"/>
    <property type="match status" value="1"/>
</dbReference>
<protein>
    <recommendedName>
        <fullName evidence="1">Fe2OG dioxygenase domain-containing protein</fullName>
    </recommendedName>
</protein>
<dbReference type="EMBL" id="JACBKZ010000005">
    <property type="protein sequence ID" value="KAF5950487.1"/>
    <property type="molecule type" value="Genomic_DNA"/>
</dbReference>
<dbReference type="InterPro" id="IPR005123">
    <property type="entry name" value="Oxoglu/Fe-dep_dioxygenase_dom"/>
</dbReference>
<gene>
    <name evidence="2" type="ORF">HYC85_012480</name>
</gene>
<dbReference type="PANTHER" id="PTHR47990">
    <property type="entry name" value="2-OXOGLUTARATE (2OG) AND FE(II)-DEPENDENT OXYGENASE SUPERFAMILY PROTEIN-RELATED"/>
    <property type="match status" value="1"/>
</dbReference>
<dbReference type="PROSITE" id="PS51471">
    <property type="entry name" value="FE2OG_OXY"/>
    <property type="match status" value="1"/>
</dbReference>
<reference evidence="3" key="1">
    <citation type="journal article" date="2020" name="Nat. Commun.">
        <title>Genome assembly of wild tea tree DASZ reveals pedigree and selection history of tea varieties.</title>
        <authorList>
            <person name="Zhang W."/>
            <person name="Zhang Y."/>
            <person name="Qiu H."/>
            <person name="Guo Y."/>
            <person name="Wan H."/>
            <person name="Zhang X."/>
            <person name="Scossa F."/>
            <person name="Alseekh S."/>
            <person name="Zhang Q."/>
            <person name="Wang P."/>
            <person name="Xu L."/>
            <person name="Schmidt M.H."/>
            <person name="Jia X."/>
            <person name="Li D."/>
            <person name="Zhu A."/>
            <person name="Guo F."/>
            <person name="Chen W."/>
            <person name="Ni D."/>
            <person name="Usadel B."/>
            <person name="Fernie A.R."/>
            <person name="Wen W."/>
        </authorList>
    </citation>
    <scope>NUCLEOTIDE SEQUENCE [LARGE SCALE GENOMIC DNA]</scope>
    <source>
        <strain evidence="3">cv. G240</strain>
    </source>
</reference>
<keyword evidence="3" id="KW-1185">Reference proteome</keyword>
<name>A0A7J7HD97_CAMSI</name>
<dbReference type="AlphaFoldDB" id="A0A7J7HD97"/>
<dbReference type="Gene3D" id="2.60.120.330">
    <property type="entry name" value="B-lactam Antibiotic, Isopenicillin N Synthase, Chain"/>
    <property type="match status" value="1"/>
</dbReference>
<dbReference type="SUPFAM" id="SSF51197">
    <property type="entry name" value="Clavaminate synthase-like"/>
    <property type="match status" value="1"/>
</dbReference>
<accession>A0A7J7HD97</accession>
<feature type="domain" description="Fe2OG dioxygenase" evidence="1">
    <location>
        <begin position="1"/>
        <end position="99"/>
    </location>
</feature>
<dbReference type="Proteomes" id="UP000593564">
    <property type="component" value="Unassembled WGS sequence"/>
</dbReference>
<sequence length="99" mass="11277">MRLNNYPPCFRAHDTLGTGPHRDPNSLTILHQDNVGGLQVFVDQQWHSILPNSQAFVVNIGDTFMDDNFLVLNEKAKQGRSFLSRLAYCHPCFSHSKHL</sequence>
<dbReference type="InterPro" id="IPR044861">
    <property type="entry name" value="IPNS-like_FE2OG_OXY"/>
</dbReference>
<reference evidence="2 3" key="2">
    <citation type="submission" date="2020-07" db="EMBL/GenBank/DDBJ databases">
        <title>Genome assembly of wild tea tree DASZ reveals pedigree and selection history of tea varieties.</title>
        <authorList>
            <person name="Zhang W."/>
        </authorList>
    </citation>
    <scope>NUCLEOTIDE SEQUENCE [LARGE SCALE GENOMIC DNA]</scope>
    <source>
        <strain evidence="3">cv. G240</strain>
        <tissue evidence="2">Leaf</tissue>
    </source>
</reference>
<proteinExistence type="predicted"/>
<evidence type="ECO:0000259" key="1">
    <source>
        <dbReference type="PROSITE" id="PS51471"/>
    </source>
</evidence>
<evidence type="ECO:0000313" key="3">
    <source>
        <dbReference type="Proteomes" id="UP000593564"/>
    </source>
</evidence>
<dbReference type="InterPro" id="IPR027443">
    <property type="entry name" value="IPNS-like_sf"/>
</dbReference>
<comment type="caution">
    <text evidence="2">The sequence shown here is derived from an EMBL/GenBank/DDBJ whole genome shotgun (WGS) entry which is preliminary data.</text>
</comment>